<feature type="domain" description="Glycosyl transferase family 25" evidence="1">
    <location>
        <begin position="15"/>
        <end position="144"/>
    </location>
</feature>
<dbReference type="EMBL" id="HBKR01028614">
    <property type="protein sequence ID" value="CAE2322726.1"/>
    <property type="molecule type" value="Transcribed_RNA"/>
</dbReference>
<organism evidence="2">
    <name type="scientific">Paramoeba aestuarina</name>
    <dbReference type="NCBI Taxonomy" id="180227"/>
    <lineage>
        <taxon>Eukaryota</taxon>
        <taxon>Amoebozoa</taxon>
        <taxon>Discosea</taxon>
        <taxon>Flabellinia</taxon>
        <taxon>Dactylopodida</taxon>
        <taxon>Paramoebidae</taxon>
        <taxon>Paramoeba</taxon>
    </lineage>
</organism>
<dbReference type="AlphaFoldDB" id="A0A7S4P3U5"/>
<sequence>MSRYQTKIIKYPFDAVYYINLASRVDRRMHVESILKELAFHETVPLVERVDAVDGKTVSIEDLYSRGQVTKQAFDRYKSIPLAEKFYGMDITDGALGCALSHRAVWQKIITRKHKCALVLEDDVELSPEFQHTIAARFSSVPCDWQLLYLGGVDLLSSGKPPRPLVAKGWRRAYMGQRELSAYVCNESGAKACLDLTKCLNWQIDTHICEVTHPDFDKSRPYDEISRNTRSHKGQTFQPDSHSAMDRYITKPMSYAAHPTLAIQLSKFGTNVQKLSETATGDAFAIDAKRRIREFYSGLTSVR</sequence>
<accession>A0A7S4P3U5</accession>
<evidence type="ECO:0000313" key="2">
    <source>
        <dbReference type="EMBL" id="CAE2322726.1"/>
    </source>
</evidence>
<evidence type="ECO:0000259" key="1">
    <source>
        <dbReference type="Pfam" id="PF01755"/>
    </source>
</evidence>
<dbReference type="CDD" id="cd06532">
    <property type="entry name" value="Glyco_transf_25"/>
    <property type="match status" value="1"/>
</dbReference>
<dbReference type="Pfam" id="PF01755">
    <property type="entry name" value="Glyco_transf_25"/>
    <property type="match status" value="1"/>
</dbReference>
<proteinExistence type="predicted"/>
<dbReference type="InterPro" id="IPR002654">
    <property type="entry name" value="Glyco_trans_25"/>
</dbReference>
<protein>
    <recommendedName>
        <fullName evidence="1">Glycosyl transferase family 25 domain-containing protein</fullName>
    </recommendedName>
</protein>
<reference evidence="2" key="1">
    <citation type="submission" date="2021-01" db="EMBL/GenBank/DDBJ databases">
        <authorList>
            <person name="Corre E."/>
            <person name="Pelletier E."/>
            <person name="Niang G."/>
            <person name="Scheremetjew M."/>
            <person name="Finn R."/>
            <person name="Kale V."/>
            <person name="Holt S."/>
            <person name="Cochrane G."/>
            <person name="Meng A."/>
            <person name="Brown T."/>
            <person name="Cohen L."/>
        </authorList>
    </citation>
    <scope>NUCLEOTIDE SEQUENCE</scope>
    <source>
        <strain evidence="2">SoJaBio B1-5/56/2</strain>
    </source>
</reference>
<name>A0A7S4P3U5_9EUKA</name>
<gene>
    <name evidence="2" type="ORF">NAES01612_LOCUS18665</name>
</gene>